<keyword evidence="4 7" id="KW-1133">Transmembrane helix</keyword>
<gene>
    <name evidence="8" type="ORF">AYI68_g4433</name>
</gene>
<dbReference type="Pfam" id="PF01544">
    <property type="entry name" value="CorA"/>
    <property type="match status" value="2"/>
</dbReference>
<protein>
    <submittedName>
        <fullName evidence="8">Putative metal ion transporter</fullName>
    </submittedName>
</protein>
<organism evidence="8 9">
    <name type="scientific">Smittium mucronatum</name>
    <dbReference type="NCBI Taxonomy" id="133383"/>
    <lineage>
        <taxon>Eukaryota</taxon>
        <taxon>Fungi</taxon>
        <taxon>Fungi incertae sedis</taxon>
        <taxon>Zoopagomycota</taxon>
        <taxon>Kickxellomycotina</taxon>
        <taxon>Harpellomycetes</taxon>
        <taxon>Harpellales</taxon>
        <taxon>Legeriomycetaceae</taxon>
        <taxon>Smittium</taxon>
    </lineage>
</organism>
<feature type="transmembrane region" description="Helical" evidence="7">
    <location>
        <begin position="523"/>
        <end position="542"/>
    </location>
</feature>
<comment type="similarity">
    <text evidence="2">Belongs to the CorA metal ion transporter (MIT) (TC 1.A.35) family.</text>
</comment>
<evidence type="ECO:0000256" key="1">
    <source>
        <dbReference type="ARBA" id="ARBA00004141"/>
    </source>
</evidence>
<sequence length="582" mass="65411">MADETSKVFSISDDLEDDIFLGGYDMEGRLIPLSVSNPSQDADPYEEQNSSSISNPYSGLPPPGSFLSHKNLRELERTDSCTLLPKSSAPFILQETDISVLKSVFRDTYTQKSDIPQRAKRSSSMRDSISQYQIDEKSSSIFKVGSDNSQRVLFYSIKFGSLLGESLFKISSFDLSLCDLVTGILENYTLSQLAEQKEIDQDDHKLGNSSSINTMVSSDMFFWIDISNPTSSELEILSKIFHIHPLTIEDISSPETAHDKVDVFGDYIFITYLAIENGSPEVNSSAFQTSPFFLIVKNSCILSFHSRPNSTYSYETLHRLDNLLNSGHQYLLTTSYIAYALVDLITDDIGPIARLIEIEVDTIDELVLLLSKSEHDDMLLRLGTARRKILSLFRIVQGKPNTIKSLVRELNKKIHFFKERIFHIDRDAADYFTTKSHTQHHHNGKKSSKKEVSQELSSLNNNIRSFKEVVWSYSDVSDHISYLLSICSQSELILARTHSNHMGKISLDLATTSEGIGKLANNLTVIGVVSMPFMIIGGLFGMNVRVPGQDREDLVFFFSIVGICVAFVVVAVFLYIRGIKHF</sequence>
<dbReference type="InterPro" id="IPR002523">
    <property type="entry name" value="MgTranspt_CorA/ZnTranspt_ZntB"/>
</dbReference>
<reference evidence="8 9" key="1">
    <citation type="journal article" date="2016" name="Mol. Biol. Evol.">
        <title>Genome-Wide Survey of Gut Fungi (Harpellales) Reveals the First Horizontally Transferred Ubiquitin Gene from a Mosquito Host.</title>
        <authorList>
            <person name="Wang Y."/>
            <person name="White M.M."/>
            <person name="Kvist S."/>
            <person name="Moncalvo J.M."/>
        </authorList>
    </citation>
    <scope>NUCLEOTIDE SEQUENCE [LARGE SCALE GENOMIC DNA]</scope>
    <source>
        <strain evidence="8 9">ALG-7-W6</strain>
    </source>
</reference>
<dbReference type="OrthoDB" id="29879at2759"/>
<proteinExistence type="inferred from homology"/>
<dbReference type="EMBL" id="LSSL01002431">
    <property type="protein sequence ID" value="OLY81458.1"/>
    <property type="molecule type" value="Genomic_DNA"/>
</dbReference>
<keyword evidence="5 7" id="KW-0472">Membrane</keyword>
<comment type="subcellular location">
    <subcellularLocation>
        <location evidence="1">Membrane</location>
        <topology evidence="1">Multi-pass membrane protein</topology>
    </subcellularLocation>
</comment>
<dbReference type="SUPFAM" id="SSF144083">
    <property type="entry name" value="Magnesium transport protein CorA, transmembrane region"/>
    <property type="match status" value="1"/>
</dbReference>
<dbReference type="InterPro" id="IPR044089">
    <property type="entry name" value="Alr1-like"/>
</dbReference>
<evidence type="ECO:0000256" key="6">
    <source>
        <dbReference type="SAM" id="MobiDB-lite"/>
    </source>
</evidence>
<dbReference type="AlphaFoldDB" id="A0A1R0GX78"/>
<dbReference type="PANTHER" id="PTHR21535">
    <property type="entry name" value="MAGNESIUM AND COBALT TRANSPORT PROTEIN/MITOCHONDRIAL IMPORT INNER MEMBRANE TRANSLOCASE SUBUNIT TIM8"/>
    <property type="match status" value="1"/>
</dbReference>
<keyword evidence="3 7" id="KW-0812">Transmembrane</keyword>
<keyword evidence="9" id="KW-1185">Reference proteome</keyword>
<name>A0A1R0GX78_9FUNG</name>
<dbReference type="GO" id="GO:0016020">
    <property type="term" value="C:membrane"/>
    <property type="evidence" value="ECO:0007669"/>
    <property type="project" value="UniProtKB-SubCell"/>
</dbReference>
<evidence type="ECO:0000313" key="8">
    <source>
        <dbReference type="EMBL" id="OLY81458.1"/>
    </source>
</evidence>
<dbReference type="GO" id="GO:0010961">
    <property type="term" value="P:intracellular magnesium ion homeostasis"/>
    <property type="evidence" value="ECO:0007669"/>
    <property type="project" value="TreeGrafter"/>
</dbReference>
<evidence type="ECO:0000256" key="7">
    <source>
        <dbReference type="SAM" id="Phobius"/>
    </source>
</evidence>
<dbReference type="CDD" id="cd12829">
    <property type="entry name" value="Alr1p-like"/>
    <property type="match status" value="1"/>
</dbReference>
<feature type="compositionally biased region" description="Basic residues" evidence="6">
    <location>
        <begin position="437"/>
        <end position="448"/>
    </location>
</feature>
<accession>A0A1R0GX78</accession>
<dbReference type="Gene3D" id="1.20.58.340">
    <property type="entry name" value="Magnesium transport protein CorA, transmembrane region"/>
    <property type="match status" value="2"/>
</dbReference>
<evidence type="ECO:0000256" key="3">
    <source>
        <dbReference type="ARBA" id="ARBA00022692"/>
    </source>
</evidence>
<dbReference type="InterPro" id="IPR045863">
    <property type="entry name" value="CorA_TM1_TM2"/>
</dbReference>
<comment type="caution">
    <text evidence="8">The sequence shown here is derived from an EMBL/GenBank/DDBJ whole genome shotgun (WGS) entry which is preliminary data.</text>
</comment>
<evidence type="ECO:0000256" key="4">
    <source>
        <dbReference type="ARBA" id="ARBA00022989"/>
    </source>
</evidence>
<feature type="region of interest" description="Disordered" evidence="6">
    <location>
        <begin position="33"/>
        <end position="60"/>
    </location>
</feature>
<dbReference type="InterPro" id="IPR045861">
    <property type="entry name" value="CorA_cytoplasmic_dom"/>
</dbReference>
<dbReference type="Proteomes" id="UP000187455">
    <property type="component" value="Unassembled WGS sequence"/>
</dbReference>
<dbReference type="GO" id="GO:0015095">
    <property type="term" value="F:magnesium ion transmembrane transporter activity"/>
    <property type="evidence" value="ECO:0007669"/>
    <property type="project" value="InterPro"/>
</dbReference>
<dbReference type="Gene3D" id="3.30.460.20">
    <property type="entry name" value="CorA soluble domain-like"/>
    <property type="match status" value="1"/>
</dbReference>
<evidence type="ECO:0000313" key="9">
    <source>
        <dbReference type="Proteomes" id="UP000187455"/>
    </source>
</evidence>
<dbReference type="PANTHER" id="PTHR21535:SF51">
    <property type="entry name" value="MANGANESE RESISTANCE PROTEIN MNR2"/>
    <property type="match status" value="1"/>
</dbReference>
<feature type="compositionally biased region" description="Polar residues" evidence="6">
    <location>
        <begin position="47"/>
        <end position="57"/>
    </location>
</feature>
<feature type="transmembrane region" description="Helical" evidence="7">
    <location>
        <begin position="554"/>
        <end position="576"/>
    </location>
</feature>
<evidence type="ECO:0000256" key="2">
    <source>
        <dbReference type="ARBA" id="ARBA00009765"/>
    </source>
</evidence>
<dbReference type="SUPFAM" id="SSF143865">
    <property type="entry name" value="CorA soluble domain-like"/>
    <property type="match status" value="1"/>
</dbReference>
<feature type="region of interest" description="Disordered" evidence="6">
    <location>
        <begin position="435"/>
        <end position="454"/>
    </location>
</feature>
<evidence type="ECO:0000256" key="5">
    <source>
        <dbReference type="ARBA" id="ARBA00023136"/>
    </source>
</evidence>